<dbReference type="PROSITE" id="PS50206">
    <property type="entry name" value="RHODANESE_3"/>
    <property type="match status" value="1"/>
</dbReference>
<dbReference type="PANTHER" id="PTHR43031:SF18">
    <property type="entry name" value="RHODANESE-RELATED SULFURTRANSFERASES"/>
    <property type="match status" value="1"/>
</dbReference>
<protein>
    <submittedName>
        <fullName evidence="2">Rhodanese-related sulfurtransferase</fullName>
    </submittedName>
</protein>
<dbReference type="PANTHER" id="PTHR43031">
    <property type="entry name" value="FAD-DEPENDENT OXIDOREDUCTASE"/>
    <property type="match status" value="1"/>
</dbReference>
<dbReference type="Pfam" id="PF00581">
    <property type="entry name" value="Rhodanese"/>
    <property type="match status" value="1"/>
</dbReference>
<evidence type="ECO:0000313" key="2">
    <source>
        <dbReference type="EMBL" id="SDL35523.1"/>
    </source>
</evidence>
<accession>A0A1G9JEE9</accession>
<organism evidence="2 3">
    <name type="scientific">Kriegella aquimaris</name>
    <dbReference type="NCBI Taxonomy" id="192904"/>
    <lineage>
        <taxon>Bacteria</taxon>
        <taxon>Pseudomonadati</taxon>
        <taxon>Bacteroidota</taxon>
        <taxon>Flavobacteriia</taxon>
        <taxon>Flavobacteriales</taxon>
        <taxon>Flavobacteriaceae</taxon>
        <taxon>Kriegella</taxon>
    </lineage>
</organism>
<dbReference type="Gene3D" id="3.40.250.10">
    <property type="entry name" value="Rhodanese-like domain"/>
    <property type="match status" value="1"/>
</dbReference>
<proteinExistence type="predicted"/>
<dbReference type="InterPro" id="IPR001763">
    <property type="entry name" value="Rhodanese-like_dom"/>
</dbReference>
<name>A0A1G9JEE9_9FLAO</name>
<sequence length="114" mass="12783">MSFLSSLFGTKSQASDKITILDKREYANAITGNKVLLVDVRTSGEFNSGHIKKAINIDLFNAANFQKSFEKLDKEKPVYLYCRSGARSQKAAKKLVGMGFSKIYDLKGGYMRWS</sequence>
<dbReference type="SUPFAM" id="SSF52821">
    <property type="entry name" value="Rhodanese/Cell cycle control phosphatase"/>
    <property type="match status" value="1"/>
</dbReference>
<dbReference type="RefSeq" id="WP_089884926.1">
    <property type="nucleotide sequence ID" value="NZ_FNGV01000001.1"/>
</dbReference>
<gene>
    <name evidence="2" type="ORF">SAMN04488514_101510</name>
</gene>
<keyword evidence="3" id="KW-1185">Reference proteome</keyword>
<keyword evidence="2" id="KW-0808">Transferase</keyword>
<evidence type="ECO:0000259" key="1">
    <source>
        <dbReference type="PROSITE" id="PS50206"/>
    </source>
</evidence>
<dbReference type="InterPro" id="IPR036873">
    <property type="entry name" value="Rhodanese-like_dom_sf"/>
</dbReference>
<dbReference type="CDD" id="cd00158">
    <property type="entry name" value="RHOD"/>
    <property type="match status" value="1"/>
</dbReference>
<evidence type="ECO:0000313" key="3">
    <source>
        <dbReference type="Proteomes" id="UP000199440"/>
    </source>
</evidence>
<dbReference type="EMBL" id="FNGV01000001">
    <property type="protein sequence ID" value="SDL35523.1"/>
    <property type="molecule type" value="Genomic_DNA"/>
</dbReference>
<dbReference type="AlphaFoldDB" id="A0A1G9JEE9"/>
<dbReference type="InterPro" id="IPR050229">
    <property type="entry name" value="GlpE_sulfurtransferase"/>
</dbReference>
<reference evidence="2 3" key="1">
    <citation type="submission" date="2016-10" db="EMBL/GenBank/DDBJ databases">
        <authorList>
            <person name="de Groot N.N."/>
        </authorList>
    </citation>
    <scope>NUCLEOTIDE SEQUENCE [LARGE SCALE GENOMIC DNA]</scope>
    <source>
        <strain evidence="2 3">DSM 19886</strain>
    </source>
</reference>
<dbReference type="GO" id="GO:0016740">
    <property type="term" value="F:transferase activity"/>
    <property type="evidence" value="ECO:0007669"/>
    <property type="project" value="UniProtKB-KW"/>
</dbReference>
<dbReference type="OrthoDB" id="9808735at2"/>
<dbReference type="Proteomes" id="UP000199440">
    <property type="component" value="Unassembled WGS sequence"/>
</dbReference>
<feature type="domain" description="Rhodanese" evidence="1">
    <location>
        <begin position="31"/>
        <end position="114"/>
    </location>
</feature>
<dbReference type="STRING" id="192904.SAMN04488514_101510"/>
<dbReference type="SMART" id="SM00450">
    <property type="entry name" value="RHOD"/>
    <property type="match status" value="1"/>
</dbReference>